<dbReference type="InterPro" id="IPR002474">
    <property type="entry name" value="CarbamoylP_synth_ssu_N"/>
</dbReference>
<sequence length="86" mass="9351">MKKNKPAILLLEDGRSFKGAAFGHIGETTGEVCFNTGMSGYQEILTDPSYCQQIVTMTAPHIGNYGVNPDDIESNRIQVAGFVVKE</sequence>
<organism evidence="2">
    <name type="scientific">marine metagenome</name>
    <dbReference type="NCBI Taxonomy" id="408172"/>
    <lineage>
        <taxon>unclassified sequences</taxon>
        <taxon>metagenomes</taxon>
        <taxon>ecological metagenomes</taxon>
    </lineage>
</organism>
<dbReference type="EMBL" id="UINC01014618">
    <property type="protein sequence ID" value="SVA62234.1"/>
    <property type="molecule type" value="Genomic_DNA"/>
</dbReference>
<proteinExistence type="predicted"/>
<dbReference type="AlphaFoldDB" id="A0A381XBY0"/>
<evidence type="ECO:0000259" key="1">
    <source>
        <dbReference type="SMART" id="SM01097"/>
    </source>
</evidence>
<dbReference type="Pfam" id="PF00988">
    <property type="entry name" value="CPSase_sm_chain"/>
    <property type="match status" value="1"/>
</dbReference>
<feature type="non-terminal residue" evidence="2">
    <location>
        <position position="86"/>
    </location>
</feature>
<evidence type="ECO:0000313" key="2">
    <source>
        <dbReference type="EMBL" id="SVA62234.1"/>
    </source>
</evidence>
<dbReference type="Gene3D" id="3.50.30.20">
    <property type="entry name" value="Carbamoyl-phosphate synthase small subunit, N-terminal domain"/>
    <property type="match status" value="1"/>
</dbReference>
<dbReference type="SMART" id="SM01097">
    <property type="entry name" value="CPSase_sm_chain"/>
    <property type="match status" value="1"/>
</dbReference>
<reference evidence="2" key="1">
    <citation type="submission" date="2018-05" db="EMBL/GenBank/DDBJ databases">
        <authorList>
            <person name="Lanie J.A."/>
            <person name="Ng W.-L."/>
            <person name="Kazmierczak K.M."/>
            <person name="Andrzejewski T.M."/>
            <person name="Davidsen T.M."/>
            <person name="Wayne K.J."/>
            <person name="Tettelin H."/>
            <person name="Glass J.I."/>
            <person name="Rusch D."/>
            <person name="Podicherti R."/>
            <person name="Tsui H.-C.T."/>
            <person name="Winkler M.E."/>
        </authorList>
    </citation>
    <scope>NUCLEOTIDE SEQUENCE</scope>
</reference>
<dbReference type="InterPro" id="IPR036480">
    <property type="entry name" value="CarbP_synth_ssu_N_sf"/>
</dbReference>
<feature type="domain" description="Carbamoyl-phosphate synthase small subunit N-terminal" evidence="1">
    <location>
        <begin position="5"/>
        <end position="86"/>
    </location>
</feature>
<dbReference type="SUPFAM" id="SSF52021">
    <property type="entry name" value="Carbamoyl phosphate synthetase, small subunit N-terminal domain"/>
    <property type="match status" value="1"/>
</dbReference>
<name>A0A381XBY0_9ZZZZ</name>
<accession>A0A381XBY0</accession>
<gene>
    <name evidence="2" type="ORF">METZ01_LOCUS115088</name>
</gene>
<protein>
    <recommendedName>
        <fullName evidence="1">Carbamoyl-phosphate synthase small subunit N-terminal domain-containing protein</fullName>
    </recommendedName>
</protein>